<keyword evidence="3" id="KW-1185">Reference proteome</keyword>
<name>A0A2P7S524_9HYPH</name>
<dbReference type="PANTHER" id="PTHR42695:SF5">
    <property type="entry name" value="GLUTAMINE AMIDOTRANSFERASE YLR126C-RELATED"/>
    <property type="match status" value="1"/>
</dbReference>
<dbReference type="RefSeq" id="WP_106773583.1">
    <property type="nucleotide sequence ID" value="NZ_PXYK01000017.1"/>
</dbReference>
<organism evidence="2 3">
    <name type="scientific">Kumtagia ephedrae</name>
    <dbReference type="NCBI Taxonomy" id="2116701"/>
    <lineage>
        <taxon>Bacteria</taxon>
        <taxon>Pseudomonadati</taxon>
        <taxon>Pseudomonadota</taxon>
        <taxon>Alphaproteobacteria</taxon>
        <taxon>Hyphomicrobiales</taxon>
        <taxon>Phyllobacteriaceae</taxon>
        <taxon>Kumtagia</taxon>
    </lineage>
</organism>
<feature type="domain" description="Glutamine amidotransferase" evidence="1">
    <location>
        <begin position="43"/>
        <end position="180"/>
    </location>
</feature>
<dbReference type="Gene3D" id="3.40.50.880">
    <property type="match status" value="1"/>
</dbReference>
<dbReference type="Proteomes" id="UP000241229">
    <property type="component" value="Unassembled WGS sequence"/>
</dbReference>
<dbReference type="OrthoDB" id="9794816at2"/>
<dbReference type="InterPro" id="IPR017926">
    <property type="entry name" value="GATASE"/>
</dbReference>
<sequence length="232" mass="24512">MRVLVVHNYPATGLGQVGAALAEAGAELDQRMAHDGEALPATSDGYDAALLLGGGQNALADEAYPYFPALLDLARDFTARDKAVLGICLGSQLLARAFGGENRIGGAREFGWCPVSLTGEGAVDPVLGGVAPEFRIFQWHDDTFTLPPGAAHLASSGVANSQAFRLGRATYGVQFHFEADRKLVHEWNTAFAGTIAERQPDWPDRYESEAARHGPGADAAGLAIARAWVGLI</sequence>
<evidence type="ECO:0000259" key="1">
    <source>
        <dbReference type="Pfam" id="PF00117"/>
    </source>
</evidence>
<protein>
    <submittedName>
        <fullName evidence="2">GMP synthase</fullName>
    </submittedName>
</protein>
<dbReference type="InterPro" id="IPR029062">
    <property type="entry name" value="Class_I_gatase-like"/>
</dbReference>
<dbReference type="SUPFAM" id="SSF52317">
    <property type="entry name" value="Class I glutamine amidotransferase-like"/>
    <property type="match status" value="1"/>
</dbReference>
<dbReference type="CDD" id="cd01741">
    <property type="entry name" value="GATase1_1"/>
    <property type="match status" value="1"/>
</dbReference>
<dbReference type="EMBL" id="PXYK01000017">
    <property type="protein sequence ID" value="PSJ57519.1"/>
    <property type="molecule type" value="Genomic_DNA"/>
</dbReference>
<proteinExistence type="predicted"/>
<dbReference type="PROSITE" id="PS51273">
    <property type="entry name" value="GATASE_TYPE_1"/>
    <property type="match status" value="1"/>
</dbReference>
<dbReference type="InterPro" id="IPR044992">
    <property type="entry name" value="ChyE-like"/>
</dbReference>
<reference evidence="2 3" key="1">
    <citation type="submission" date="2018-03" db="EMBL/GenBank/DDBJ databases">
        <title>The draft genome of Mesorhizobium sp. 6GN-30.</title>
        <authorList>
            <person name="Liu L."/>
            <person name="Li L."/>
            <person name="Wang T."/>
            <person name="Zhang X."/>
            <person name="Liang L."/>
        </authorList>
    </citation>
    <scope>NUCLEOTIDE SEQUENCE [LARGE SCALE GENOMIC DNA]</scope>
    <source>
        <strain evidence="2 3">6GN30</strain>
    </source>
</reference>
<dbReference type="GO" id="GO:0005829">
    <property type="term" value="C:cytosol"/>
    <property type="evidence" value="ECO:0007669"/>
    <property type="project" value="TreeGrafter"/>
</dbReference>
<evidence type="ECO:0000313" key="2">
    <source>
        <dbReference type="EMBL" id="PSJ57519.1"/>
    </source>
</evidence>
<evidence type="ECO:0000313" key="3">
    <source>
        <dbReference type="Proteomes" id="UP000241229"/>
    </source>
</evidence>
<gene>
    <name evidence="2" type="ORF">C7I84_17920</name>
</gene>
<dbReference type="PANTHER" id="PTHR42695">
    <property type="entry name" value="GLUTAMINE AMIDOTRANSFERASE YLR126C-RELATED"/>
    <property type="match status" value="1"/>
</dbReference>
<comment type="caution">
    <text evidence="2">The sequence shown here is derived from an EMBL/GenBank/DDBJ whole genome shotgun (WGS) entry which is preliminary data.</text>
</comment>
<dbReference type="AlphaFoldDB" id="A0A2P7S524"/>
<dbReference type="Pfam" id="PF00117">
    <property type="entry name" value="GATase"/>
    <property type="match status" value="1"/>
</dbReference>
<accession>A0A2P7S524</accession>